<dbReference type="SUPFAM" id="SSF48256">
    <property type="entry name" value="Citrate synthase"/>
    <property type="match status" value="1"/>
</dbReference>
<organism evidence="1 2">
    <name type="scientific">Streptomyces niveiscabiei</name>
    <dbReference type="NCBI Taxonomy" id="164115"/>
    <lineage>
        <taxon>Bacteria</taxon>
        <taxon>Bacillati</taxon>
        <taxon>Actinomycetota</taxon>
        <taxon>Actinomycetes</taxon>
        <taxon>Kitasatosporales</taxon>
        <taxon>Streptomycetaceae</taxon>
        <taxon>Streptomyces</taxon>
    </lineage>
</organism>
<dbReference type="Gene3D" id="1.10.580.10">
    <property type="entry name" value="Citrate Synthase, domain 1"/>
    <property type="match status" value="1"/>
</dbReference>
<reference evidence="1 2" key="1">
    <citation type="submission" date="2024-12" db="EMBL/GenBank/DDBJ databases">
        <title>Forecasting of Potato common scab and diversities of Pathogenic streptomyces spp. in china.</title>
        <authorList>
            <person name="Handique U."/>
            <person name="Wu J."/>
        </authorList>
    </citation>
    <scope>NUCLEOTIDE SEQUENCE [LARGE SCALE GENOMIC DNA]</scope>
    <source>
        <strain evidence="1 2">ZRIMU1530</strain>
    </source>
</reference>
<dbReference type="InterPro" id="IPR036969">
    <property type="entry name" value="Citrate_synthase_sf"/>
</dbReference>
<dbReference type="InterPro" id="IPR016142">
    <property type="entry name" value="Citrate_synth-like_lrg_a-sub"/>
</dbReference>
<proteinExistence type="predicted"/>
<dbReference type="EMBL" id="JBJVNI010000291">
    <property type="protein sequence ID" value="MFM9616232.1"/>
    <property type="molecule type" value="Genomic_DNA"/>
</dbReference>
<accession>A0ABW9IB76</accession>
<protein>
    <submittedName>
        <fullName evidence="1">Citrate/2-methylcitrate synthase</fullName>
    </submittedName>
</protein>
<dbReference type="RefSeq" id="WP_409134985.1">
    <property type="nucleotide sequence ID" value="NZ_JBJVNI010000291.1"/>
</dbReference>
<sequence>MAAKLALPGTAPFQIFAAARCTGWLAHALEQNQTGRLIRPRARYVGQPPA</sequence>
<dbReference type="Proteomes" id="UP001631957">
    <property type="component" value="Unassembled WGS sequence"/>
</dbReference>
<evidence type="ECO:0000313" key="2">
    <source>
        <dbReference type="Proteomes" id="UP001631957"/>
    </source>
</evidence>
<dbReference type="Pfam" id="PF00285">
    <property type="entry name" value="Citrate_synt"/>
    <property type="match status" value="1"/>
</dbReference>
<dbReference type="InterPro" id="IPR002020">
    <property type="entry name" value="Citrate_synthase"/>
</dbReference>
<comment type="caution">
    <text evidence="1">The sequence shown here is derived from an EMBL/GenBank/DDBJ whole genome shotgun (WGS) entry which is preliminary data.</text>
</comment>
<name>A0ABW9IB76_9ACTN</name>
<gene>
    <name evidence="1" type="ORF">ACKI18_47765</name>
</gene>
<keyword evidence="2" id="KW-1185">Reference proteome</keyword>
<evidence type="ECO:0000313" key="1">
    <source>
        <dbReference type="EMBL" id="MFM9616232.1"/>
    </source>
</evidence>